<keyword evidence="2" id="KW-1185">Reference proteome</keyword>
<gene>
    <name evidence="1" type="ORF">LSG31_14260</name>
</gene>
<evidence type="ECO:0000313" key="2">
    <source>
        <dbReference type="Proteomes" id="UP000830167"/>
    </source>
</evidence>
<reference evidence="1" key="1">
    <citation type="submission" date="2021-12" db="EMBL/GenBank/DDBJ databases">
        <title>Alicyclobacillaceae gen. nov., sp. nov., isolated from chalcocite enrichment system.</title>
        <authorList>
            <person name="Jiang Z."/>
        </authorList>
    </citation>
    <scope>NUCLEOTIDE SEQUENCE</scope>
    <source>
        <strain evidence="1">MYW30-H2</strain>
    </source>
</reference>
<name>A0ABY4CEX5_9BACL</name>
<accession>A0ABY4CEX5</accession>
<sequence length="224" mass="25633">MSIFEMIKGLNKHVNIFHISDQAFTPYGKKITNYDFTEMIHYMEETEIPAAENIYVPSVEHMEKIVVAQMVQKNHYGDMEIQVGYCNGRNSHLNGLEYHKGSEINVAATDMVLLLGNVQEIKKNRYDVKKIEGFFVPMGSAIELYQTTLHFAPCKVLDSGFKCIVILPRGTNTPLDKPIQKLTEEDELLFMRNKWLLAHPERKPLVEKGAYPGITGENIEIHFS</sequence>
<dbReference type="InterPro" id="IPR032358">
    <property type="entry name" value="DUF4867"/>
</dbReference>
<evidence type="ECO:0000313" key="1">
    <source>
        <dbReference type="EMBL" id="UOF89087.1"/>
    </source>
</evidence>
<organism evidence="1 2">
    <name type="scientific">Fodinisporobacter ferrooxydans</name>
    <dbReference type="NCBI Taxonomy" id="2901836"/>
    <lineage>
        <taxon>Bacteria</taxon>
        <taxon>Bacillati</taxon>
        <taxon>Bacillota</taxon>
        <taxon>Bacilli</taxon>
        <taxon>Bacillales</taxon>
        <taxon>Alicyclobacillaceae</taxon>
        <taxon>Fodinisporobacter</taxon>
    </lineage>
</organism>
<protein>
    <submittedName>
        <fullName evidence="1">DUF4867 family protein</fullName>
    </submittedName>
</protein>
<dbReference type="RefSeq" id="WP_347435769.1">
    <property type="nucleotide sequence ID" value="NZ_CP089291.1"/>
</dbReference>
<dbReference type="Pfam" id="PF16161">
    <property type="entry name" value="DUF4867"/>
    <property type="match status" value="1"/>
</dbReference>
<dbReference type="EMBL" id="CP089291">
    <property type="protein sequence ID" value="UOF89087.1"/>
    <property type="molecule type" value="Genomic_DNA"/>
</dbReference>
<proteinExistence type="predicted"/>
<dbReference type="Proteomes" id="UP000830167">
    <property type="component" value="Chromosome"/>
</dbReference>